<comment type="caution">
    <text evidence="3">The sequence shown here is derived from an EMBL/GenBank/DDBJ whole genome shotgun (WGS) entry which is preliminary data.</text>
</comment>
<feature type="chain" id="PRO_5046477596" evidence="1">
    <location>
        <begin position="25"/>
        <end position="308"/>
    </location>
</feature>
<organism evidence="3 4">
    <name type="scientific">Arthrobacter cryoconiti</name>
    <dbReference type="NCBI Taxonomy" id="748907"/>
    <lineage>
        <taxon>Bacteria</taxon>
        <taxon>Bacillati</taxon>
        <taxon>Actinomycetota</taxon>
        <taxon>Actinomycetes</taxon>
        <taxon>Micrococcales</taxon>
        <taxon>Micrococcaceae</taxon>
        <taxon>Arthrobacter</taxon>
    </lineage>
</organism>
<dbReference type="PROSITE" id="PS51257">
    <property type="entry name" value="PROKAR_LIPOPROTEIN"/>
    <property type="match status" value="1"/>
</dbReference>
<dbReference type="Proteomes" id="UP001595773">
    <property type="component" value="Unassembled WGS sequence"/>
</dbReference>
<dbReference type="Pfam" id="PF10646">
    <property type="entry name" value="Germane"/>
    <property type="match status" value="1"/>
</dbReference>
<evidence type="ECO:0000313" key="4">
    <source>
        <dbReference type="Proteomes" id="UP001595773"/>
    </source>
</evidence>
<feature type="signal peptide" evidence="1">
    <location>
        <begin position="1"/>
        <end position="24"/>
    </location>
</feature>
<reference evidence="4" key="1">
    <citation type="journal article" date="2019" name="Int. J. Syst. Evol. Microbiol.">
        <title>The Global Catalogue of Microorganisms (GCM) 10K type strain sequencing project: providing services to taxonomists for standard genome sequencing and annotation.</title>
        <authorList>
            <consortium name="The Broad Institute Genomics Platform"/>
            <consortium name="The Broad Institute Genome Sequencing Center for Infectious Disease"/>
            <person name="Wu L."/>
            <person name="Ma J."/>
        </authorList>
    </citation>
    <scope>NUCLEOTIDE SEQUENCE [LARGE SCALE GENOMIC DNA]</scope>
    <source>
        <strain evidence="4">CGMCC 1.10698</strain>
    </source>
</reference>
<keyword evidence="4" id="KW-1185">Reference proteome</keyword>
<evidence type="ECO:0000256" key="1">
    <source>
        <dbReference type="SAM" id="SignalP"/>
    </source>
</evidence>
<name>A0ABV8QWF2_9MICC</name>
<dbReference type="SMART" id="SM00909">
    <property type="entry name" value="Germane"/>
    <property type="match status" value="1"/>
</dbReference>
<proteinExistence type="predicted"/>
<feature type="domain" description="GerMN" evidence="2">
    <location>
        <begin position="91"/>
        <end position="188"/>
    </location>
</feature>
<dbReference type="EMBL" id="JBHSCQ010000003">
    <property type="protein sequence ID" value="MFC4264191.1"/>
    <property type="molecule type" value="Genomic_DNA"/>
</dbReference>
<dbReference type="RefSeq" id="WP_230068408.1">
    <property type="nucleotide sequence ID" value="NZ_BAABLL010000002.1"/>
</dbReference>
<dbReference type="InterPro" id="IPR019606">
    <property type="entry name" value="GerMN"/>
</dbReference>
<evidence type="ECO:0000313" key="3">
    <source>
        <dbReference type="EMBL" id="MFC4264191.1"/>
    </source>
</evidence>
<keyword evidence="1" id="KW-0732">Signal</keyword>
<protein>
    <submittedName>
        <fullName evidence="3">GerMN domain-containing protein</fullName>
    </submittedName>
</protein>
<accession>A0ABV8QWF2</accession>
<gene>
    <name evidence="3" type="ORF">ACFOW9_01070</name>
</gene>
<sequence>MKRYRRLLGIASLALALTLTTVSCTPGPAILSQHSALPTTASGQDSGLPTTTPLETPTANQKIPVYWLGHSNESVFLYREFSPVPTTDDPIVASLRIMMADKPQDPDFFSVWNEPSQLGASISAKNVITIDISSDAFAQKVDAGIAERSIAQLVYTATASASMSGLIDPSANIGVSILVDGHTGYNAFGHVLLDKPLTRNTGFVAPVWITEPSNGTVTKALPLNVSGSGMSPTGKLVWILEAMEDGKVSHVAMSGTVEISQGPNELGSFNFVLVPPLGNYQVSVFIEDPSRPGVRVGVDTKVLSISAP</sequence>
<evidence type="ECO:0000259" key="2">
    <source>
        <dbReference type="SMART" id="SM00909"/>
    </source>
</evidence>